<organism evidence="3 4">
    <name type="scientific">Plakobranchus ocellatus</name>
    <dbReference type="NCBI Taxonomy" id="259542"/>
    <lineage>
        <taxon>Eukaryota</taxon>
        <taxon>Metazoa</taxon>
        <taxon>Spiralia</taxon>
        <taxon>Lophotrochozoa</taxon>
        <taxon>Mollusca</taxon>
        <taxon>Gastropoda</taxon>
        <taxon>Heterobranchia</taxon>
        <taxon>Euthyneura</taxon>
        <taxon>Panpulmonata</taxon>
        <taxon>Sacoglossa</taxon>
        <taxon>Placobranchoidea</taxon>
        <taxon>Plakobranchidae</taxon>
        <taxon>Plakobranchus</taxon>
    </lineage>
</organism>
<comment type="caution">
    <text evidence="3">The sequence shown here is derived from an EMBL/GenBank/DDBJ whole genome shotgun (WGS) entry which is preliminary data.</text>
</comment>
<feature type="domain" description="C-type lectin" evidence="2">
    <location>
        <begin position="256"/>
        <end position="372"/>
    </location>
</feature>
<dbReference type="PANTHER" id="PTHR10773">
    <property type="entry name" value="DNA-DIRECTED RNA POLYMERASES I, II, AND III SUBUNIT RPABC2"/>
    <property type="match status" value="1"/>
</dbReference>
<dbReference type="SMART" id="SM00034">
    <property type="entry name" value="CLECT"/>
    <property type="match status" value="1"/>
</dbReference>
<proteinExistence type="predicted"/>
<dbReference type="CDD" id="cd00037">
    <property type="entry name" value="CLECT"/>
    <property type="match status" value="1"/>
</dbReference>
<dbReference type="InterPro" id="IPR016186">
    <property type="entry name" value="C-type_lectin-like/link_sf"/>
</dbReference>
<name>A0AAV4BTY8_9GAST</name>
<dbReference type="InterPro" id="IPR001304">
    <property type="entry name" value="C-type_lectin-like"/>
</dbReference>
<dbReference type="EMBL" id="BLXT01005442">
    <property type="protein sequence ID" value="GFO22653.1"/>
    <property type="molecule type" value="Genomic_DNA"/>
</dbReference>
<evidence type="ECO:0000256" key="1">
    <source>
        <dbReference type="SAM" id="MobiDB-lite"/>
    </source>
</evidence>
<accession>A0AAV4BTY8</accession>
<dbReference type="SUPFAM" id="SSF56436">
    <property type="entry name" value="C-type lectin-like"/>
    <property type="match status" value="1"/>
</dbReference>
<evidence type="ECO:0000313" key="3">
    <source>
        <dbReference type="EMBL" id="GFO22653.1"/>
    </source>
</evidence>
<protein>
    <submittedName>
        <fullName evidence="3">DNA repair protein rhp54</fullName>
    </submittedName>
</protein>
<sequence>MYRLYCETRHKKQTVTIASSTVYCELFRTEFNLGFHNPSKDRCDFCVSFENLSLDEKNKQKQLYNDHHRNKARVQEKKIKDKEESRTNKKKLSLCFDLQEVLMIPHSNASVLFNKRKLNTFNLSLYDLGSGQAVCNVWHEGIAARGSNEIGSCVFDYLKCAHERGVEFVSLYSNSCGGQNRNKYFLTMLWYALTNFGFSQREHNFFIKGHSKNENDSVHPTLERVSKDLDIYTSPHWAGVISAAKRYVSYHVSDVYGNRRYHVSKEFENFDLEKMNNRCKQLGGYLLQPDDRQEAAYAVMYARRTGWGPFFTGITDQKSEGGFYYYNDNKPARYILWKWFQPDNWYNEDCVEIWTDGFNDRHCGTRGRYICEVPA</sequence>
<dbReference type="Gene3D" id="3.10.100.10">
    <property type="entry name" value="Mannose-Binding Protein A, subunit A"/>
    <property type="match status" value="1"/>
</dbReference>
<dbReference type="AlphaFoldDB" id="A0AAV4BTY8"/>
<evidence type="ECO:0000259" key="2">
    <source>
        <dbReference type="PROSITE" id="PS50041"/>
    </source>
</evidence>
<evidence type="ECO:0000313" key="4">
    <source>
        <dbReference type="Proteomes" id="UP000735302"/>
    </source>
</evidence>
<dbReference type="InterPro" id="IPR016187">
    <property type="entry name" value="CTDL_fold"/>
</dbReference>
<keyword evidence="4" id="KW-1185">Reference proteome</keyword>
<dbReference type="PANTHER" id="PTHR10773:SF19">
    <property type="match status" value="1"/>
</dbReference>
<gene>
    <name evidence="3" type="ORF">PoB_004915800</name>
</gene>
<dbReference type="Pfam" id="PF00059">
    <property type="entry name" value="Lectin_C"/>
    <property type="match status" value="1"/>
</dbReference>
<dbReference type="PROSITE" id="PS50041">
    <property type="entry name" value="C_TYPE_LECTIN_2"/>
    <property type="match status" value="1"/>
</dbReference>
<reference evidence="3 4" key="1">
    <citation type="journal article" date="2021" name="Elife">
        <title>Chloroplast acquisition without the gene transfer in kleptoplastic sea slugs, Plakobranchus ocellatus.</title>
        <authorList>
            <person name="Maeda T."/>
            <person name="Takahashi S."/>
            <person name="Yoshida T."/>
            <person name="Shimamura S."/>
            <person name="Takaki Y."/>
            <person name="Nagai Y."/>
            <person name="Toyoda A."/>
            <person name="Suzuki Y."/>
            <person name="Arimoto A."/>
            <person name="Ishii H."/>
            <person name="Satoh N."/>
            <person name="Nishiyama T."/>
            <person name="Hasebe M."/>
            <person name="Maruyama T."/>
            <person name="Minagawa J."/>
            <person name="Obokata J."/>
            <person name="Shigenobu S."/>
        </authorList>
    </citation>
    <scope>NUCLEOTIDE SEQUENCE [LARGE SCALE GENOMIC DNA]</scope>
</reference>
<feature type="region of interest" description="Disordered" evidence="1">
    <location>
        <begin position="66"/>
        <end position="85"/>
    </location>
</feature>
<dbReference type="Proteomes" id="UP000735302">
    <property type="component" value="Unassembled WGS sequence"/>
</dbReference>